<dbReference type="SUPFAM" id="SSF48452">
    <property type="entry name" value="TPR-like"/>
    <property type="match status" value="1"/>
</dbReference>
<dbReference type="Pfam" id="PF13374">
    <property type="entry name" value="TPR_10"/>
    <property type="match status" value="1"/>
</dbReference>
<organism evidence="2 3">
    <name type="scientific">Nocardia terrae</name>
    <dbReference type="NCBI Taxonomy" id="2675851"/>
    <lineage>
        <taxon>Bacteria</taxon>
        <taxon>Bacillati</taxon>
        <taxon>Actinomycetota</taxon>
        <taxon>Actinomycetes</taxon>
        <taxon>Mycobacteriales</taxon>
        <taxon>Nocardiaceae</taxon>
        <taxon>Nocardia</taxon>
    </lineage>
</organism>
<evidence type="ECO:0000313" key="2">
    <source>
        <dbReference type="EMBL" id="MVU82353.1"/>
    </source>
</evidence>
<feature type="domain" description="CHAT" evidence="1">
    <location>
        <begin position="980"/>
        <end position="1271"/>
    </location>
</feature>
<protein>
    <submittedName>
        <fullName evidence="2">CHAT domain-containing protein</fullName>
    </submittedName>
</protein>
<dbReference type="Pfam" id="PF12770">
    <property type="entry name" value="CHAT"/>
    <property type="match status" value="1"/>
</dbReference>
<dbReference type="InterPro" id="IPR024983">
    <property type="entry name" value="CHAT_dom"/>
</dbReference>
<evidence type="ECO:0000313" key="3">
    <source>
        <dbReference type="Proteomes" id="UP000466794"/>
    </source>
</evidence>
<reference evidence="2 3" key="1">
    <citation type="submission" date="2019-12" db="EMBL/GenBank/DDBJ databases">
        <title>Nocardia sp. nov. ET3-3 isolated from soil.</title>
        <authorList>
            <person name="Kanchanasin P."/>
            <person name="Tanasupawat S."/>
            <person name="Yuki M."/>
            <person name="Kudo T."/>
        </authorList>
    </citation>
    <scope>NUCLEOTIDE SEQUENCE [LARGE SCALE GENOMIC DNA]</scope>
    <source>
        <strain evidence="2 3">ET3-3</strain>
    </source>
</reference>
<dbReference type="InterPro" id="IPR011990">
    <property type="entry name" value="TPR-like_helical_dom_sf"/>
</dbReference>
<accession>A0A7K1V6T5</accession>
<name>A0A7K1V6T5_9NOCA</name>
<dbReference type="Gene3D" id="1.25.40.10">
    <property type="entry name" value="Tetratricopeptide repeat domain"/>
    <property type="match status" value="4"/>
</dbReference>
<dbReference type="EMBL" id="WRPP01000009">
    <property type="protein sequence ID" value="MVU82353.1"/>
    <property type="molecule type" value="Genomic_DNA"/>
</dbReference>
<dbReference type="PANTHER" id="PTHR19959:SF119">
    <property type="entry name" value="FUNGAL LIPASE-LIKE DOMAIN-CONTAINING PROTEIN"/>
    <property type="match status" value="1"/>
</dbReference>
<proteinExistence type="predicted"/>
<gene>
    <name evidence="2" type="ORF">GPX89_34610</name>
</gene>
<dbReference type="AlphaFoldDB" id="A0A7K1V6T5"/>
<comment type="caution">
    <text evidence="2">The sequence shown here is derived from an EMBL/GenBank/DDBJ whole genome shotgun (WGS) entry which is preliminary data.</text>
</comment>
<dbReference type="PANTHER" id="PTHR19959">
    <property type="entry name" value="KINESIN LIGHT CHAIN"/>
    <property type="match status" value="1"/>
</dbReference>
<sequence>MRRESAGKRSMLNGFGEASNPHVAELLQKALDAHDVRYADEAIALLVEAIRTSTVDEPRGAKELLDLTTAFLARFTLEEDSAALDDAVQIARLAVQAVPDGHPMQVECLDSLGDTLWIRLIHAGDAADLDEARLVYRQAVDRTDSGDPSLATRLNYLRTALWRRFGVVGDSADLDEAIRIGRRLVDTTGPGDVNRPKHLNDLGEMLRVRHDLLGDVVDLDEAVETAQQAVDSTAHDHPEWTPSLNLLATVARSRFNLSGNLDDLDTAIVSGRLLIDAVPEGARHRLIFVLHLADALTNRFELRGNIDDLNEAIRIGSQKGTAAVDDPVPARILSNLRLALLHRFGRSGELADLDEAVRLGREALVATPAGHPDLARHLCNLGTTLRLRFTRVGDQADIDEAVDVLRKSVEIAPPASADSAGFVSELGTALWNRASRVGSRQDLDEAVMLSTHAVDITPNDDPAWIIVMSGLGAALHYRFLAVGDLRDLDESIQVANRVLEATTPHHLDWPMHLHNLGTAYRERYRVVGDIGDLEEAILLSRQAVESAPIHDYDQALYLNSLAIALLSRFDRLDNALDLAEAVRIGRQAVSAAPMDHPDRARYLHNFAAALRTQFRVTEDRSYLEEMLDVAREAVESSNDGNPARALYLDFMGYALRIRFEYLGELDDLDAAVLAGQHALEILPPQHPDRGVILNNLGMNLRRRFELLGNSRDLYNARLMYREGAGIRSAPLQVVLYNAAGWGATEKLCGDYRASTNAYRQAVELLPQIAGPALARPDREHLLNQSKDLASRAAEAAAEAGDPVAALSLLEQGRGVLLTQALEARTDISELQERHPDLANRYTQVRDALLRDNASFIDPPAEFASRTQDMSRERRRLDSERNTLLAEIRRLPGFSTFQLPPDVEELGLLAAEGPVVAIIVGAESGKALICTSGSDSCGNLKGEVELVDLPAANQIAVLEQVTMFRAATLPRAWGRDHALRAVLGWLWENITGPVLHHLGYTQGPKNELTETLPRLWWMPTGPLVLLPLHAACQFPSSREAALGTRPHGAMDFVISSYTPTLRALQHARARRNPNAGGERSLVVGIDKALERDWAGVPILDSAVAEAEKVHELLAAADSILTNANATRSNVLDALQRASIAHFACHAICDRAPSSSRLVLYDEDLSVADIVKLHLEQAHLAFLSACRTADAGESLLDETIHIAGAFHLAGFTHVVGTLWPISDAVANTITTAIYNNLGGSPARAAYAVHKALRTLYMQHPTNPRHWAAYIHIGP</sequence>
<dbReference type="Proteomes" id="UP000466794">
    <property type="component" value="Unassembled WGS sequence"/>
</dbReference>
<evidence type="ECO:0000259" key="1">
    <source>
        <dbReference type="Pfam" id="PF12770"/>
    </source>
</evidence>
<keyword evidence="3" id="KW-1185">Reference proteome</keyword>